<feature type="compositionally biased region" description="Acidic residues" evidence="9">
    <location>
        <begin position="1070"/>
        <end position="1083"/>
    </location>
</feature>
<evidence type="ECO:0000256" key="3">
    <source>
        <dbReference type="ARBA" id="ARBA00022448"/>
    </source>
</evidence>
<evidence type="ECO:0000256" key="4">
    <source>
        <dbReference type="ARBA" id="ARBA00022692"/>
    </source>
</evidence>
<feature type="compositionally biased region" description="Basic residues" evidence="9">
    <location>
        <begin position="1089"/>
        <end position="1105"/>
    </location>
</feature>
<keyword evidence="8 10" id="KW-0472">Membrane</keyword>
<evidence type="ECO:0000259" key="11">
    <source>
        <dbReference type="PROSITE" id="PS50222"/>
    </source>
</evidence>
<dbReference type="InterPro" id="IPR027417">
    <property type="entry name" value="P-loop_NTPase"/>
</dbReference>
<feature type="transmembrane region" description="Helical" evidence="10">
    <location>
        <begin position="960"/>
        <end position="982"/>
    </location>
</feature>
<feature type="region of interest" description="Disordered" evidence="9">
    <location>
        <begin position="2997"/>
        <end position="3049"/>
    </location>
</feature>
<feature type="compositionally biased region" description="Low complexity" evidence="9">
    <location>
        <begin position="2491"/>
        <end position="2510"/>
    </location>
</feature>
<dbReference type="InterPro" id="IPR011992">
    <property type="entry name" value="EF-hand-dom_pair"/>
</dbReference>
<dbReference type="Gene3D" id="3.40.50.300">
    <property type="entry name" value="P-loop containing nucleotide triphosphate hydrolases"/>
    <property type="match status" value="1"/>
</dbReference>
<dbReference type="Pfam" id="PF00005">
    <property type="entry name" value="ABC_tran"/>
    <property type="match status" value="1"/>
</dbReference>
<keyword evidence="3" id="KW-0813">Transport</keyword>
<feature type="region of interest" description="Disordered" evidence="9">
    <location>
        <begin position="1503"/>
        <end position="1557"/>
    </location>
</feature>
<feature type="region of interest" description="Disordered" evidence="9">
    <location>
        <begin position="2868"/>
        <end position="2985"/>
    </location>
</feature>
<reference evidence="13" key="1">
    <citation type="journal article" date="2020" name="bioRxiv">
        <title>Comparative genomics of Chlamydomonas.</title>
        <authorList>
            <person name="Craig R.J."/>
            <person name="Hasan A.R."/>
            <person name="Ness R.W."/>
            <person name="Keightley P.D."/>
        </authorList>
    </citation>
    <scope>NUCLEOTIDE SEQUENCE</scope>
    <source>
        <strain evidence="13">SAG 7.73</strain>
    </source>
</reference>
<feature type="transmembrane region" description="Helical" evidence="10">
    <location>
        <begin position="579"/>
        <end position="604"/>
    </location>
</feature>
<feature type="region of interest" description="Disordered" evidence="9">
    <location>
        <begin position="1611"/>
        <end position="1667"/>
    </location>
</feature>
<dbReference type="SMART" id="SM00382">
    <property type="entry name" value="AAA"/>
    <property type="match status" value="1"/>
</dbReference>
<feature type="compositionally biased region" description="Basic and acidic residues" evidence="9">
    <location>
        <begin position="1106"/>
        <end position="1115"/>
    </location>
</feature>
<dbReference type="GO" id="GO:0005509">
    <property type="term" value="F:calcium ion binding"/>
    <property type="evidence" value="ECO:0007669"/>
    <property type="project" value="InterPro"/>
</dbReference>
<dbReference type="Proteomes" id="UP000650467">
    <property type="component" value="Unassembled WGS sequence"/>
</dbReference>
<dbReference type="SUPFAM" id="SSF47473">
    <property type="entry name" value="EF-hand"/>
    <property type="match status" value="1"/>
</dbReference>
<feature type="region of interest" description="Disordered" evidence="9">
    <location>
        <begin position="421"/>
        <end position="448"/>
    </location>
</feature>
<dbReference type="GO" id="GO:0016020">
    <property type="term" value="C:membrane"/>
    <property type="evidence" value="ECO:0007669"/>
    <property type="project" value="UniProtKB-SubCell"/>
</dbReference>
<dbReference type="PROSITE" id="PS50893">
    <property type="entry name" value="ABC_TRANSPORTER_2"/>
    <property type="match status" value="1"/>
</dbReference>
<evidence type="ECO:0000256" key="2">
    <source>
        <dbReference type="ARBA" id="ARBA00005814"/>
    </source>
</evidence>
<keyword evidence="7 10" id="KW-1133">Transmembrane helix</keyword>
<sequence>MAPPTFQVCTPCYKACLECTRYDTTPRNGSGISNHECSACGCSRTLNTCTSSRACRTGSYCDRYVGKCVSCYECLDDGDVREGSCRQICGHSPRPMLPSVFGLPYNPDDEGASEWVIDAAVEVAALFKSTLGTAPAVGWFDLSTVLGGVGFDFMPPEQLRFAVLQMTRANATYSGYVAAKSPRAPPPGAPPDPPPAPPTPPPAPPRPSPSPPRPANATANATGGGGNGTASGGGLNATAVSRHRAELRRRYLQSSGNATTASSLPSFPATMDANPSTAPVYPEDLVRVFLLQRRDHYDAFCPPDAQIFSTGLSYPGCTCMAIPPEYQSDTSLVTGSTKQWIDYLALLGGANATTAQAACPQGFRCSSANFQHMRHLMSRAYIPLTMGICVPCLVGEYCPEGTVEKTQDLVEVCNRRSALLDGTDSSSSNSSSSSSSSGSGSSSSSKDCGNTRLCPAGSYCPAPSVKQNCTVGDFCTEGSTEPVTCTFDTILNQLPFATVKPQPTYVLSTVTQGSPLSGNYCPEGSEDPFNYCPGGYFCPSPGVKTLCPTGYFCPDKSVEPVRCGFLLSCNHEGISKPQVAWWGFIVFVVLMLMLPVAGILYNLLEEKAMRRTAHDDKLLEALAAMGFGGGGIEEDSDSDDDDAYDYWGADWLGWKGGDGGKKGGRAGWRRFRGWFRRRVLRRSDDGAPSREMSTIAGVRSGKSEAAAAQKEKNMADDEMLQQLGNDRLPPGFDKISPYLTIQFENLCLKLKSGRRILDHVSGDFPHSHLHAIMGPSGSGKSSFITALIGKAGGGIIAGNVTVWKCDSQEDELGHPCVFEEIRYLTGFVPQDDVVHETMTVRENLFYSAALRLPRGTPRAARETAVRGALSMLGMAHVQHDIVGNVGRKGLSGGQRKRLNIGLELVAKPSLLMLDEPTSGLDAAVSHDVVLALKHMADAGMNVMVVIHQPRYSIFEMFDSVLLLGVGGRTVFLGPVNLAEAYFNFLGFRPPPNENRADFYLDVISGAVWRDNDEDFVPNELFTVWQEVGRMWLIEKLTNPDFGEEDEEGMRAGDGGTESGSISGSGSGSWEEGDSDDSYEYDEPYDPHRHQSGRHQSGRHHSQRHAHYSDRDVHYSDHHHHHHRHQQGHHYSPRHQQASRGRQRHQPEYDYHSHASDSAGPGGMRRGSGADLFAATVAAAVAASRSNSASSAGGGAGAGGAGGSGGAGAGSGSAPTSPGPLTRAALEHGSMTHQRSRFAPDRSGGGAGPALVAGAAFFGHPLGSAGGSVGGAVSSPAAMDSGVPTAHVTTTTASTVAVGAAGAAAGASAAALAGAAAAARAMGTAPSAGEEAFSLATNDNILSGATVGADSTLLGSGPLGSVGAPAAATANGDSGAAAAAAAAAAGVRGLAKVESLRAGMGRAAGAGGGGGSNGGADSPRALEGPDADIPASRRFLQTVESLKEAGVPPTLTAAGSRRAREVLRRSHGRSAKAGAHRGERSMGRNASGVSVDLGAAAARAVAAVDAEREREREARRAGGGGGDPTVQVVLSPAPPDAEPPRKSWARANPSRVLESARAEASRRARERWAILRANVHRVPQLSSAVRPLRGGDGNRWQRINISAVVLHGKREAAHAGSSSRRNSGDGGLVSRSHSVSSVTPRRASAHMVRNTGGNRNSAQGHTVGGGAAGGAKVSFWDVAMTQLEKAHKDTKDHGGGGEGKERFRHSHGGDKDHRSGGGAATTAPGEVAAKRGGAAGAAAAEPKKLSMMDILKMARNVEQQRRATEMGNLRSSTAAAGATRKALLHPAAPSRKNLLPAADADEAEAAGGAGAGAAGAGEEPGAGGPSAAAVAAARKSNAAAGGGGGEKDKHLADLKAELAAKTKAGGKANMMDILKIARVAAKDKGGAAGAAGAAAAGAAAGGEGEGDKDGEEHPKRSLLDAYRNSMRMRVERSGGSHGGAGGDRDRGVSGGGAGGERERHVQPSGGSEALLGGAMHSTAAAAALLGEEVPMLQDDEEEVEEMVHRIFEHRRVTHLSKVVPWRPKDLQAIHDNFDLLDVGGNKELSYEEFLYFFASLRKLLPERHFKKFVEETVEQFDLHEHSVVTRDQFLEGIKTKLKEAQLPAEVRRRRRRGAHGYLREQEKAEKRRRLNIILRRVRKLKSAPEDHEAAAERKRLADYWSDMREYFRKKNLSITMKHHAAKAAKAAGAANPLVAARLQSVAVMQSMYMPNHPPALAALGTMNRTEVVNIGAQTLLLPEHAAAMAAMESAAAGAEGTPFGAAGYAANAAMAADIEAAAGSMSRGGGGGVPGISAAAAAAAGSFSRFGPGPSGSMTAAAAAAGGGVPYGMMASHLSVSRAGGGGSGAATPRAGGGRQRRASGLGLPSRMGAAPSNAAAAMAAAEVEMGELGNGSASLGAARERELARMLGLPAPRASAGLGGGAEAAEGGYGSAAERSGASAVRRHKRLQAVLTPGGRVSTDISDTELSHVAGGRINKSVTGRGGSVTGRGSGASAAGSRRGSMTGRGPSMSGAPAAAVANAVLAGGRISSVTGRMGSVSTRASAARPGARQQGGAASETIDPAHAASIVAAANRMGSITGAGAGGMRMGSITAGHPGAAGLAIGGGRMGSITAGATRVGSITAGGGRAPGVLVIGGGRVGSITATGRMGSITGGQHAAMRRRVRAAGPGGGAEDDGFDTDGGGDAVGVLAGRPQVFAPGGIFADAAVQPRADKESLQTVLARMRAEKNIDPLLLQQQRKEEEKALLAVASAQVGLGAMPGAAGPRAPGGGGRQRRASWVLNPDQVALEGLEAAGPSAQLAPLQGAGASAALVGTASGVLPPGSSSAAFYPPLGGTGSGALAPLAPTAAQLQPAMSGAGGAMGAGPLKPPPLSYSGVPQSSAMSGVAGMGPLHPLGDGSNVPLLQPLRGGHSSAAQQDSPLAGAGSGAPGAPGSSRLGGGASSTPAGAAAGMALPPHLSRGGAASGFGPGSVSRASGHSTPRVGGGGVASVRFAATEHNMSGTHGSDAAMGVPYGSLPGEPGEEGGSWGDHSGGEEGEEHEHDDLGEEGKGMGEDPYANAKPINCCVLLSYYISYYSAVAWQWLALRVRHFGASLLGHERGGRALPSVGRQIYMVWRRSATKFLNERAYALLDISLVIMLGLVMGAIQGHTSSITKVPETAILVILAFALTSLVTGLRTFGQEQLIFLTREAQAGLSVMSWMLGRIGWDLILQGLYPALYLGFYYAMTVFDTPFELYYLVLFFVAWWGFGVGYLFSVLLESNNALLGGLCVTLIFGGIINGINPSVAASEGNVLLTGLQYMSYTRWAVEAVFIGTATPTSSSLVFLTAGAMSELGFCDMHNHLGSFDGGLDPGNLAAAFKPVFEQQYNTTLGGGNSTSGGASSGTGNSQAVAFLYKVYQDPGVVDSLCRTAFMQDILWLWGWGMITRLAAFFVLLYKVERRMTTASVFG</sequence>
<feature type="compositionally biased region" description="Gly residues" evidence="9">
    <location>
        <begin position="222"/>
        <end position="235"/>
    </location>
</feature>
<dbReference type="InterPro" id="IPR017871">
    <property type="entry name" value="ABC_transporter-like_CS"/>
</dbReference>
<feature type="region of interest" description="Disordered" evidence="9">
    <location>
        <begin position="2337"/>
        <end position="2359"/>
    </location>
</feature>
<feature type="domain" description="ABC transporter" evidence="12">
    <location>
        <begin position="741"/>
        <end position="990"/>
    </location>
</feature>
<dbReference type="GO" id="GO:0016887">
    <property type="term" value="F:ATP hydrolysis activity"/>
    <property type="evidence" value="ECO:0007669"/>
    <property type="project" value="InterPro"/>
</dbReference>
<comment type="subcellular location">
    <subcellularLocation>
        <location evidence="1">Membrane</location>
        <topology evidence="1">Multi-pass membrane protein</topology>
    </subcellularLocation>
</comment>
<dbReference type="PANTHER" id="PTHR48041:SF91">
    <property type="entry name" value="ABC TRANSPORTER G FAMILY MEMBER 28"/>
    <property type="match status" value="1"/>
</dbReference>
<dbReference type="InterPro" id="IPR050352">
    <property type="entry name" value="ABCG_transporters"/>
</dbReference>
<evidence type="ECO:0000256" key="7">
    <source>
        <dbReference type="ARBA" id="ARBA00022989"/>
    </source>
</evidence>
<proteinExistence type="inferred from homology"/>
<feature type="compositionally biased region" description="Basic and acidic residues" evidence="9">
    <location>
        <begin position="1504"/>
        <end position="1515"/>
    </location>
</feature>
<feature type="transmembrane region" description="Helical" evidence="10">
    <location>
        <begin position="3262"/>
        <end position="3280"/>
    </location>
</feature>
<feature type="region of interest" description="Disordered" evidence="9">
    <location>
        <begin position="1402"/>
        <end position="1427"/>
    </location>
</feature>
<dbReference type="GO" id="GO:0005524">
    <property type="term" value="F:ATP binding"/>
    <property type="evidence" value="ECO:0007669"/>
    <property type="project" value="UniProtKB-KW"/>
</dbReference>
<feature type="region of interest" description="Disordered" evidence="9">
    <location>
        <begin position="1041"/>
        <end position="1166"/>
    </location>
</feature>
<accession>A0A835TJ27</accession>
<feature type="region of interest" description="Disordered" evidence="9">
    <location>
        <begin position="2474"/>
        <end position="2510"/>
    </location>
</feature>
<feature type="region of interest" description="Disordered" evidence="9">
    <location>
        <begin position="1449"/>
        <end position="1486"/>
    </location>
</feature>
<evidence type="ECO:0000256" key="1">
    <source>
        <dbReference type="ARBA" id="ARBA00004141"/>
    </source>
</evidence>
<keyword evidence="4 10" id="KW-0812">Transmembrane</keyword>
<dbReference type="FunFam" id="3.40.50.300:FF:000367">
    <property type="entry name" value="ABC transporter G family member 24"/>
    <property type="match status" value="1"/>
</dbReference>
<feature type="transmembrane region" description="Helical" evidence="10">
    <location>
        <begin position="3126"/>
        <end position="3146"/>
    </location>
</feature>
<feature type="compositionally biased region" description="Pro residues" evidence="9">
    <location>
        <begin position="183"/>
        <end position="214"/>
    </location>
</feature>
<dbReference type="PROSITE" id="PS50222">
    <property type="entry name" value="EF_HAND_2"/>
    <property type="match status" value="1"/>
</dbReference>
<evidence type="ECO:0000313" key="14">
    <source>
        <dbReference type="Proteomes" id="UP000650467"/>
    </source>
</evidence>
<dbReference type="InterPro" id="IPR003593">
    <property type="entry name" value="AAA+_ATPase"/>
</dbReference>
<dbReference type="EMBL" id="JAEHOC010000008">
    <property type="protein sequence ID" value="KAG2439326.1"/>
    <property type="molecule type" value="Genomic_DNA"/>
</dbReference>
<dbReference type="PANTHER" id="PTHR48041">
    <property type="entry name" value="ABC TRANSPORTER G FAMILY MEMBER 28"/>
    <property type="match status" value="1"/>
</dbReference>
<evidence type="ECO:0000256" key="10">
    <source>
        <dbReference type="SAM" id="Phobius"/>
    </source>
</evidence>
<feature type="compositionally biased region" description="Gly residues" evidence="9">
    <location>
        <begin position="1402"/>
        <end position="1413"/>
    </location>
</feature>
<feature type="compositionally biased region" description="Polar residues" evidence="9">
    <location>
        <begin position="1650"/>
        <end position="1659"/>
    </location>
</feature>
<keyword evidence="5" id="KW-0547">Nucleotide-binding</keyword>
<comment type="similarity">
    <text evidence="2">Belongs to the ABC transporter superfamily. ABCG family. Eye pigment precursor importer (TC 3.A.1.204) subfamily.</text>
</comment>
<feature type="region of interest" description="Disordered" evidence="9">
    <location>
        <begin position="1805"/>
        <end position="1828"/>
    </location>
</feature>
<gene>
    <name evidence="13" type="ORF">HXX76_004685</name>
</gene>
<feature type="transmembrane region" description="Helical" evidence="10">
    <location>
        <begin position="3234"/>
        <end position="3255"/>
    </location>
</feature>
<dbReference type="Gene3D" id="1.10.238.10">
    <property type="entry name" value="EF-hand"/>
    <property type="match status" value="1"/>
</dbReference>
<feature type="compositionally biased region" description="Basic and acidic residues" evidence="9">
    <location>
        <begin position="1144"/>
        <end position="1154"/>
    </location>
</feature>
<evidence type="ECO:0000256" key="9">
    <source>
        <dbReference type="SAM" id="MobiDB-lite"/>
    </source>
</evidence>
<feature type="compositionally biased region" description="Gly residues" evidence="9">
    <location>
        <begin position="1191"/>
        <end position="1210"/>
    </location>
</feature>
<feature type="compositionally biased region" description="Gly residues" evidence="9">
    <location>
        <begin position="1051"/>
        <end position="1066"/>
    </location>
</feature>
<dbReference type="Pfam" id="PF19055">
    <property type="entry name" value="ABC2_membrane_7"/>
    <property type="match status" value="2"/>
</dbReference>
<feature type="region of interest" description="Disordered" evidence="9">
    <location>
        <begin position="1685"/>
        <end position="1723"/>
    </location>
</feature>
<feature type="transmembrane region" description="Helical" evidence="10">
    <location>
        <begin position="3158"/>
        <end position="3178"/>
    </location>
</feature>
<feature type="compositionally biased region" description="Gly residues" evidence="9">
    <location>
        <begin position="2480"/>
        <end position="2490"/>
    </location>
</feature>
<feature type="compositionally biased region" description="Low complexity" evidence="9">
    <location>
        <begin position="425"/>
        <end position="445"/>
    </location>
</feature>
<dbReference type="GO" id="GO:0140359">
    <property type="term" value="F:ABC-type transporter activity"/>
    <property type="evidence" value="ECO:0007669"/>
    <property type="project" value="InterPro"/>
</dbReference>
<feature type="compositionally biased region" description="Basic and acidic residues" evidence="9">
    <location>
        <begin position="1685"/>
        <end position="1714"/>
    </location>
</feature>
<feature type="transmembrane region" description="Helical" evidence="10">
    <location>
        <begin position="3208"/>
        <end position="3228"/>
    </location>
</feature>
<name>A0A835TJ27_CHLIN</name>
<feature type="compositionally biased region" description="Basic residues" evidence="9">
    <location>
        <begin position="1116"/>
        <end position="1132"/>
    </location>
</feature>
<feature type="transmembrane region" description="Helical" evidence="10">
    <location>
        <begin position="3415"/>
        <end position="3434"/>
    </location>
</feature>
<dbReference type="InterPro" id="IPR043926">
    <property type="entry name" value="ABCG_dom"/>
</dbReference>
<dbReference type="PROSITE" id="PS00211">
    <property type="entry name" value="ABC_TRANSPORTER_1"/>
    <property type="match status" value="1"/>
</dbReference>
<feature type="domain" description="EF-hand" evidence="11">
    <location>
        <begin position="2023"/>
        <end position="2058"/>
    </location>
</feature>
<evidence type="ECO:0000256" key="6">
    <source>
        <dbReference type="ARBA" id="ARBA00022840"/>
    </source>
</evidence>
<keyword evidence="6" id="KW-0067">ATP-binding</keyword>
<feature type="compositionally biased region" description="Gly residues" evidence="9">
    <location>
        <begin position="1806"/>
        <end position="1823"/>
    </location>
</feature>
<organism evidence="13 14">
    <name type="scientific">Chlamydomonas incerta</name>
    <dbReference type="NCBI Taxonomy" id="51695"/>
    <lineage>
        <taxon>Eukaryota</taxon>
        <taxon>Viridiplantae</taxon>
        <taxon>Chlorophyta</taxon>
        <taxon>core chlorophytes</taxon>
        <taxon>Chlorophyceae</taxon>
        <taxon>CS clade</taxon>
        <taxon>Chlamydomonadales</taxon>
        <taxon>Chlamydomonadaceae</taxon>
        <taxon>Chlamydomonas</taxon>
    </lineage>
</organism>
<dbReference type="InterPro" id="IPR002048">
    <property type="entry name" value="EF_hand_dom"/>
</dbReference>
<dbReference type="InterPro" id="IPR003439">
    <property type="entry name" value="ABC_transporter-like_ATP-bd"/>
</dbReference>
<evidence type="ECO:0000313" key="13">
    <source>
        <dbReference type="EMBL" id="KAG2439326.1"/>
    </source>
</evidence>
<feature type="region of interest" description="Disordered" evidence="9">
    <location>
        <begin position="1929"/>
        <end position="1966"/>
    </location>
</feature>
<feature type="region of interest" description="Disordered" evidence="9">
    <location>
        <begin position="1186"/>
        <end position="1223"/>
    </location>
</feature>
<feature type="compositionally biased region" description="Gly residues" evidence="9">
    <location>
        <begin position="2922"/>
        <end position="2939"/>
    </location>
</feature>
<feature type="region of interest" description="Disordered" evidence="9">
    <location>
        <begin position="178"/>
        <end position="236"/>
    </location>
</feature>
<feature type="compositionally biased region" description="Low complexity" evidence="9">
    <location>
        <begin position="2940"/>
        <end position="2949"/>
    </location>
</feature>
<keyword evidence="14" id="KW-1185">Reference proteome</keyword>
<protein>
    <recommendedName>
        <fullName evidence="15">ABC transporter domain-containing protein</fullName>
    </recommendedName>
</protein>
<dbReference type="OrthoDB" id="540458at2759"/>
<evidence type="ECO:0000256" key="8">
    <source>
        <dbReference type="ARBA" id="ARBA00023136"/>
    </source>
</evidence>
<evidence type="ECO:0000256" key="5">
    <source>
        <dbReference type="ARBA" id="ARBA00022741"/>
    </source>
</evidence>
<dbReference type="SUPFAM" id="SSF52540">
    <property type="entry name" value="P-loop containing nucleoside triphosphate hydrolases"/>
    <property type="match status" value="1"/>
</dbReference>
<comment type="caution">
    <text evidence="13">The sequence shown here is derived from an EMBL/GenBank/DDBJ whole genome shotgun (WGS) entry which is preliminary data.</text>
</comment>
<evidence type="ECO:0008006" key="15">
    <source>
        <dbReference type="Google" id="ProtNLM"/>
    </source>
</evidence>
<evidence type="ECO:0000259" key="12">
    <source>
        <dbReference type="PROSITE" id="PS50893"/>
    </source>
</evidence>
<feature type="compositionally biased region" description="Basic and acidic residues" evidence="9">
    <location>
        <begin position="3037"/>
        <end position="3049"/>
    </location>
</feature>